<organism evidence="2 3">
    <name type="scientific">Streptomyces caelestis</name>
    <dbReference type="NCBI Taxonomy" id="36816"/>
    <lineage>
        <taxon>Bacteria</taxon>
        <taxon>Bacillati</taxon>
        <taxon>Actinomycetota</taxon>
        <taxon>Actinomycetes</taxon>
        <taxon>Kitasatosporales</taxon>
        <taxon>Streptomycetaceae</taxon>
        <taxon>Streptomyces</taxon>
    </lineage>
</organism>
<keyword evidence="3" id="KW-1185">Reference proteome</keyword>
<evidence type="ECO:0000256" key="1">
    <source>
        <dbReference type="SAM" id="MobiDB-lite"/>
    </source>
</evidence>
<sequence>MRAPGPSRTSGWPTHRASIQRKYPHVCRGTGQAFDLTADVLAALAVGTALLAVRLGRLPASAEAAGDARAEVGQGTIDATGHLEEPAATDTGR</sequence>
<evidence type="ECO:0000313" key="2">
    <source>
        <dbReference type="EMBL" id="MBB5793239.1"/>
    </source>
</evidence>
<proteinExistence type="predicted"/>
<dbReference type="EMBL" id="JACHNE010000001">
    <property type="protein sequence ID" value="MBB5793239.1"/>
    <property type="molecule type" value="Genomic_DNA"/>
</dbReference>
<protein>
    <submittedName>
        <fullName evidence="2">Uncharacterized protein</fullName>
    </submittedName>
</protein>
<reference evidence="2 3" key="1">
    <citation type="submission" date="2020-08" db="EMBL/GenBank/DDBJ databases">
        <title>Sequencing the genomes of 1000 actinobacteria strains.</title>
        <authorList>
            <person name="Klenk H.-P."/>
        </authorList>
    </citation>
    <scope>NUCLEOTIDE SEQUENCE [LARGE SCALE GENOMIC DNA]</scope>
    <source>
        <strain evidence="2 3">DSM 40084</strain>
    </source>
</reference>
<dbReference type="Proteomes" id="UP000590647">
    <property type="component" value="Unassembled WGS sequence"/>
</dbReference>
<evidence type="ECO:0000313" key="3">
    <source>
        <dbReference type="Proteomes" id="UP000590647"/>
    </source>
</evidence>
<dbReference type="AlphaFoldDB" id="A0A7W9H0S1"/>
<feature type="region of interest" description="Disordered" evidence="1">
    <location>
        <begin position="62"/>
        <end position="93"/>
    </location>
</feature>
<accession>A0A7W9H0S1</accession>
<comment type="caution">
    <text evidence="2">The sequence shown here is derived from an EMBL/GenBank/DDBJ whole genome shotgun (WGS) entry which is preliminary data.</text>
</comment>
<name>A0A7W9H0S1_9ACTN</name>
<dbReference type="RefSeq" id="WP_230299630.1">
    <property type="nucleotide sequence ID" value="NZ_JACHNE010000001.1"/>
</dbReference>
<gene>
    <name evidence="2" type="ORF">HDA41_001203</name>
</gene>